<evidence type="ECO:0000313" key="3">
    <source>
        <dbReference type="Proteomes" id="UP000054485"/>
    </source>
</evidence>
<feature type="transmembrane region" description="Helical" evidence="1">
    <location>
        <begin position="20"/>
        <end position="37"/>
    </location>
</feature>
<protein>
    <submittedName>
        <fullName evidence="2">Uncharacterized protein</fullName>
    </submittedName>
</protein>
<keyword evidence="1" id="KW-1133">Transmembrane helix</keyword>
<evidence type="ECO:0000256" key="1">
    <source>
        <dbReference type="SAM" id="Phobius"/>
    </source>
</evidence>
<organism evidence="2 3">
    <name type="scientific">Suillus luteus UH-Slu-Lm8-n1</name>
    <dbReference type="NCBI Taxonomy" id="930992"/>
    <lineage>
        <taxon>Eukaryota</taxon>
        <taxon>Fungi</taxon>
        <taxon>Dikarya</taxon>
        <taxon>Basidiomycota</taxon>
        <taxon>Agaricomycotina</taxon>
        <taxon>Agaricomycetes</taxon>
        <taxon>Agaricomycetidae</taxon>
        <taxon>Boletales</taxon>
        <taxon>Suillineae</taxon>
        <taxon>Suillaceae</taxon>
        <taxon>Suillus</taxon>
    </lineage>
</organism>
<proteinExistence type="predicted"/>
<dbReference type="InParanoid" id="A0A0D0B7A8"/>
<reference evidence="2 3" key="1">
    <citation type="submission" date="2014-04" db="EMBL/GenBank/DDBJ databases">
        <authorList>
            <consortium name="DOE Joint Genome Institute"/>
            <person name="Kuo A."/>
            <person name="Ruytinx J."/>
            <person name="Rineau F."/>
            <person name="Colpaert J."/>
            <person name="Kohler A."/>
            <person name="Nagy L.G."/>
            <person name="Floudas D."/>
            <person name="Copeland A."/>
            <person name="Barry K.W."/>
            <person name="Cichocki N."/>
            <person name="Veneault-Fourrey C."/>
            <person name="LaButti K."/>
            <person name="Lindquist E.A."/>
            <person name="Lipzen A."/>
            <person name="Lundell T."/>
            <person name="Morin E."/>
            <person name="Murat C."/>
            <person name="Sun H."/>
            <person name="Tunlid A."/>
            <person name="Henrissat B."/>
            <person name="Grigoriev I.V."/>
            <person name="Hibbett D.S."/>
            <person name="Martin F."/>
            <person name="Nordberg H.P."/>
            <person name="Cantor M.N."/>
            <person name="Hua S.X."/>
        </authorList>
    </citation>
    <scope>NUCLEOTIDE SEQUENCE [LARGE SCALE GENOMIC DNA]</scope>
    <source>
        <strain evidence="2 3">UH-Slu-Lm8-n1</strain>
    </source>
</reference>
<dbReference type="EMBL" id="KN835169">
    <property type="protein sequence ID" value="KIK45714.1"/>
    <property type="molecule type" value="Genomic_DNA"/>
</dbReference>
<reference evidence="3" key="2">
    <citation type="submission" date="2015-01" db="EMBL/GenBank/DDBJ databases">
        <title>Evolutionary Origins and Diversification of the Mycorrhizal Mutualists.</title>
        <authorList>
            <consortium name="DOE Joint Genome Institute"/>
            <consortium name="Mycorrhizal Genomics Consortium"/>
            <person name="Kohler A."/>
            <person name="Kuo A."/>
            <person name="Nagy L.G."/>
            <person name="Floudas D."/>
            <person name="Copeland A."/>
            <person name="Barry K.W."/>
            <person name="Cichocki N."/>
            <person name="Veneault-Fourrey C."/>
            <person name="LaButti K."/>
            <person name="Lindquist E.A."/>
            <person name="Lipzen A."/>
            <person name="Lundell T."/>
            <person name="Morin E."/>
            <person name="Murat C."/>
            <person name="Riley R."/>
            <person name="Ohm R."/>
            <person name="Sun H."/>
            <person name="Tunlid A."/>
            <person name="Henrissat B."/>
            <person name="Grigoriev I.V."/>
            <person name="Hibbett D.S."/>
            <person name="Martin F."/>
        </authorList>
    </citation>
    <scope>NUCLEOTIDE SEQUENCE [LARGE SCALE GENOMIC DNA]</scope>
    <source>
        <strain evidence="3">UH-Slu-Lm8-n1</strain>
    </source>
</reference>
<accession>A0A0D0B7A8</accession>
<keyword evidence="1" id="KW-0472">Membrane</keyword>
<dbReference type="HOGENOM" id="CLU_2514149_0_0_1"/>
<keyword evidence="3" id="KW-1185">Reference proteome</keyword>
<dbReference type="AlphaFoldDB" id="A0A0D0B7A8"/>
<gene>
    <name evidence="2" type="ORF">CY34DRAFT_801339</name>
</gene>
<keyword evidence="1" id="KW-0812">Transmembrane</keyword>
<sequence>MGELIATCYTARDLLMRDCSQALLGTTCTYFVVLYIMRLSKWRDSSILFQAICFDQVISLQPASIILTHHVTLTLTMHAQGWRST</sequence>
<evidence type="ECO:0000313" key="2">
    <source>
        <dbReference type="EMBL" id="KIK45714.1"/>
    </source>
</evidence>
<name>A0A0D0B7A8_9AGAM</name>
<dbReference type="Proteomes" id="UP000054485">
    <property type="component" value="Unassembled WGS sequence"/>
</dbReference>